<evidence type="ECO:0000313" key="2">
    <source>
        <dbReference type="EMBL" id="MDX8053734.1"/>
    </source>
</evidence>
<dbReference type="PANTHER" id="PTHR39335">
    <property type="entry name" value="BLL4220 PROTEIN"/>
    <property type="match status" value="1"/>
</dbReference>
<dbReference type="RefSeq" id="WP_319987539.1">
    <property type="nucleotide sequence ID" value="NZ_JAXAVV010000017.1"/>
</dbReference>
<dbReference type="PANTHER" id="PTHR39335:SF1">
    <property type="entry name" value="BLL4220 PROTEIN"/>
    <property type="match status" value="1"/>
</dbReference>
<reference evidence="2 3" key="2">
    <citation type="submission" date="2023-11" db="EMBL/GenBank/DDBJ databases">
        <authorList>
            <person name="Lara A.C."/>
            <person name="Chronakova A."/>
        </authorList>
    </citation>
    <scope>NUCLEOTIDE SEQUENCE [LARGE SCALE GENOMIC DNA]</scope>
    <source>
        <strain evidence="2 3">BCCO 10_0798</strain>
    </source>
</reference>
<comment type="caution">
    <text evidence="2">The sequence shown here is derived from an EMBL/GenBank/DDBJ whole genome shotgun (WGS) entry which is preliminary data.</text>
</comment>
<evidence type="ECO:0008006" key="4">
    <source>
        <dbReference type="Google" id="ProtNLM"/>
    </source>
</evidence>
<dbReference type="EMBL" id="JAXAVV010000017">
    <property type="protein sequence ID" value="MDX8053734.1"/>
    <property type="molecule type" value="Genomic_DNA"/>
</dbReference>
<reference evidence="2 3" key="1">
    <citation type="submission" date="2023-11" db="EMBL/GenBank/DDBJ databases">
        <title>Lentzea sokolovensis, sp. nov., Lentzea kristufkii, sp. nov., and Lentzea miocenensis, sp. nov., rare actinobacteria from Sokolov Coal Basin, Miocene lacustrine sediment, Czech Republic.</title>
        <authorList>
            <person name="Lara A."/>
            <person name="Kotroba L."/>
            <person name="Nouioui I."/>
            <person name="Neumann-Schaal M."/>
            <person name="Mast Y."/>
            <person name="Chronakova A."/>
        </authorList>
    </citation>
    <scope>NUCLEOTIDE SEQUENCE [LARGE SCALE GENOMIC DNA]</scope>
    <source>
        <strain evidence="2 3">BCCO 10_0798</strain>
    </source>
</reference>
<proteinExistence type="predicted"/>
<organism evidence="2 3">
    <name type="scientific">Lentzea kristufekii</name>
    <dbReference type="NCBI Taxonomy" id="3095430"/>
    <lineage>
        <taxon>Bacteria</taxon>
        <taxon>Bacillati</taxon>
        <taxon>Actinomycetota</taxon>
        <taxon>Actinomycetes</taxon>
        <taxon>Pseudonocardiales</taxon>
        <taxon>Pseudonocardiaceae</taxon>
        <taxon>Lentzea</taxon>
    </lineage>
</organism>
<evidence type="ECO:0000313" key="3">
    <source>
        <dbReference type="Proteomes" id="UP001271792"/>
    </source>
</evidence>
<dbReference type="PROSITE" id="PS51257">
    <property type="entry name" value="PROKAR_LIPOPROTEIN"/>
    <property type="match status" value="1"/>
</dbReference>
<evidence type="ECO:0000256" key="1">
    <source>
        <dbReference type="SAM" id="SignalP"/>
    </source>
</evidence>
<dbReference type="InterPro" id="IPR005297">
    <property type="entry name" value="Lipoprotein_repeat"/>
</dbReference>
<dbReference type="Pfam" id="PF03640">
    <property type="entry name" value="Lipoprotein_15"/>
    <property type="match status" value="2"/>
</dbReference>
<accession>A0ABU4TZJ0</accession>
<keyword evidence="3" id="KW-1185">Reference proteome</keyword>
<name>A0ABU4TZJ0_9PSEU</name>
<protein>
    <recommendedName>
        <fullName evidence="4">Lipoprotein</fullName>
    </recommendedName>
</protein>
<feature type="signal peptide" evidence="1">
    <location>
        <begin position="1"/>
        <end position="19"/>
    </location>
</feature>
<dbReference type="Proteomes" id="UP001271792">
    <property type="component" value="Unassembled WGS sequence"/>
</dbReference>
<keyword evidence="1" id="KW-0732">Signal</keyword>
<feature type="chain" id="PRO_5045175495" description="Lipoprotein" evidence="1">
    <location>
        <begin position="20"/>
        <end position="160"/>
    </location>
</feature>
<sequence>MSRKRAVTLALVLLVGACATNPEISPRPAGFATDSETSPDDKMELQVLRSPNLGEVLADHEQYTLYRYDEDTTNPPKSNCVEPDCTLKWIPLLTAEMKTTTGIDAALLGVVERSNGTRQVTLNEHPLYRYAHDEKAGDATGDGLGGVWFAVAPNGEKARR</sequence>
<gene>
    <name evidence="2" type="ORF">SK571_30550</name>
</gene>